<evidence type="ECO:0000313" key="1">
    <source>
        <dbReference type="EMBL" id="KAK4710672.1"/>
    </source>
</evidence>
<dbReference type="PANTHER" id="PTHR33116">
    <property type="entry name" value="REVERSE TRANSCRIPTASE ZINC-BINDING DOMAIN-CONTAINING PROTEIN-RELATED-RELATED"/>
    <property type="match status" value="1"/>
</dbReference>
<dbReference type="PANTHER" id="PTHR33116:SF80">
    <property type="entry name" value="REVERSE TRANSCRIPTASE ZINC-BINDING DOMAIN-CONTAINING PROTEIN"/>
    <property type="match status" value="1"/>
</dbReference>
<dbReference type="EMBL" id="JAWPEI010000011">
    <property type="protein sequence ID" value="KAK4710672.1"/>
    <property type="molecule type" value="Genomic_DNA"/>
</dbReference>
<comment type="caution">
    <text evidence="1">The sequence shown here is derived from an EMBL/GenBank/DDBJ whole genome shotgun (WGS) entry which is preliminary data.</text>
</comment>
<organism evidence="1 2">
    <name type="scientific">Solanum pinnatisectum</name>
    <name type="common">tansyleaf nightshade</name>
    <dbReference type="NCBI Taxonomy" id="50273"/>
    <lineage>
        <taxon>Eukaryota</taxon>
        <taxon>Viridiplantae</taxon>
        <taxon>Streptophyta</taxon>
        <taxon>Embryophyta</taxon>
        <taxon>Tracheophyta</taxon>
        <taxon>Spermatophyta</taxon>
        <taxon>Magnoliopsida</taxon>
        <taxon>eudicotyledons</taxon>
        <taxon>Gunneridae</taxon>
        <taxon>Pentapetalae</taxon>
        <taxon>asterids</taxon>
        <taxon>lamiids</taxon>
        <taxon>Solanales</taxon>
        <taxon>Solanaceae</taxon>
        <taxon>Solanoideae</taxon>
        <taxon>Solaneae</taxon>
        <taxon>Solanum</taxon>
    </lineage>
</organism>
<dbReference type="Proteomes" id="UP001311915">
    <property type="component" value="Unassembled WGS sequence"/>
</dbReference>
<reference evidence="1 2" key="1">
    <citation type="submission" date="2023-10" db="EMBL/GenBank/DDBJ databases">
        <title>Genome-Wide Identification Analysis in wild type Solanum Pinnatisectum Reveals Some Genes Defensing Phytophthora Infestans.</title>
        <authorList>
            <person name="Sun C."/>
        </authorList>
    </citation>
    <scope>NUCLEOTIDE SEQUENCE [LARGE SCALE GENOMIC DNA]</scope>
    <source>
        <strain evidence="1">LQN</strain>
        <tissue evidence="1">Leaf</tissue>
    </source>
</reference>
<sequence>MHMHSYWASIFMLPKNVLKDITAICRNYIWSGKVVTNRPLPLIAWDKVCKPKNGWLKVESGRVKLAIG</sequence>
<gene>
    <name evidence="1" type="ORF">R3W88_005185</name>
</gene>
<accession>A0AAV9KBV0</accession>
<proteinExistence type="predicted"/>
<name>A0AAV9KBV0_9SOLN</name>
<protein>
    <submittedName>
        <fullName evidence="1">Uncharacterized protein</fullName>
    </submittedName>
</protein>
<keyword evidence="2" id="KW-1185">Reference proteome</keyword>
<dbReference type="AlphaFoldDB" id="A0AAV9KBV0"/>
<evidence type="ECO:0000313" key="2">
    <source>
        <dbReference type="Proteomes" id="UP001311915"/>
    </source>
</evidence>